<dbReference type="PANTHER" id="PTHR37811:SF2">
    <property type="entry name" value="ABM DOMAIN-CONTAINING PROTEIN"/>
    <property type="match status" value="1"/>
</dbReference>
<accession>A0A5C3Q3E3</accession>
<dbReference type="InterPro" id="IPR011008">
    <property type="entry name" value="Dimeric_a/b-barrel"/>
</dbReference>
<sequence length="127" mass="14062">MLELVPTIPGFKGMDVAYLGLKEIMVTYWDSVEAIKTWRRNMEHLHAQKKGKNGWFDGYRVIIAETKKEYGFVLPELIPESGKVPVSSKDAKEQSVSVDSQQGVECASGVAMCSSGEAESLDAKHQI</sequence>
<dbReference type="EMBL" id="ML178868">
    <property type="protein sequence ID" value="TFK96036.1"/>
    <property type="molecule type" value="Genomic_DNA"/>
</dbReference>
<reference evidence="1 2" key="1">
    <citation type="journal article" date="2019" name="Nat. Ecol. Evol.">
        <title>Megaphylogeny resolves global patterns of mushroom evolution.</title>
        <authorList>
            <person name="Varga T."/>
            <person name="Krizsan K."/>
            <person name="Foldi C."/>
            <person name="Dima B."/>
            <person name="Sanchez-Garcia M."/>
            <person name="Sanchez-Ramirez S."/>
            <person name="Szollosi G.J."/>
            <person name="Szarkandi J.G."/>
            <person name="Papp V."/>
            <person name="Albert L."/>
            <person name="Andreopoulos W."/>
            <person name="Angelini C."/>
            <person name="Antonin V."/>
            <person name="Barry K.W."/>
            <person name="Bougher N.L."/>
            <person name="Buchanan P."/>
            <person name="Buyck B."/>
            <person name="Bense V."/>
            <person name="Catcheside P."/>
            <person name="Chovatia M."/>
            <person name="Cooper J."/>
            <person name="Damon W."/>
            <person name="Desjardin D."/>
            <person name="Finy P."/>
            <person name="Geml J."/>
            <person name="Haridas S."/>
            <person name="Hughes K."/>
            <person name="Justo A."/>
            <person name="Karasinski D."/>
            <person name="Kautmanova I."/>
            <person name="Kiss B."/>
            <person name="Kocsube S."/>
            <person name="Kotiranta H."/>
            <person name="LaButti K.M."/>
            <person name="Lechner B.E."/>
            <person name="Liimatainen K."/>
            <person name="Lipzen A."/>
            <person name="Lukacs Z."/>
            <person name="Mihaltcheva S."/>
            <person name="Morgado L.N."/>
            <person name="Niskanen T."/>
            <person name="Noordeloos M.E."/>
            <person name="Ohm R.A."/>
            <person name="Ortiz-Santana B."/>
            <person name="Ovrebo C."/>
            <person name="Racz N."/>
            <person name="Riley R."/>
            <person name="Savchenko A."/>
            <person name="Shiryaev A."/>
            <person name="Soop K."/>
            <person name="Spirin V."/>
            <person name="Szebenyi C."/>
            <person name="Tomsovsky M."/>
            <person name="Tulloss R.E."/>
            <person name="Uehling J."/>
            <person name="Grigoriev I.V."/>
            <person name="Vagvolgyi C."/>
            <person name="Papp T."/>
            <person name="Martin F.M."/>
            <person name="Miettinen O."/>
            <person name="Hibbett D.S."/>
            <person name="Nagy L.G."/>
        </authorList>
    </citation>
    <scope>NUCLEOTIDE SEQUENCE [LARGE SCALE GENOMIC DNA]</scope>
    <source>
        <strain evidence="1 2">CBS 309.79</strain>
    </source>
</reference>
<dbReference type="AlphaFoldDB" id="A0A5C3Q3E3"/>
<protein>
    <recommendedName>
        <fullName evidence="3">ABM domain-containing protein</fullName>
    </recommendedName>
</protein>
<dbReference type="PANTHER" id="PTHR37811">
    <property type="entry name" value="BLL5343 PROTEIN"/>
    <property type="match status" value="1"/>
</dbReference>
<dbReference type="InterPro" id="IPR052936">
    <property type="entry name" value="Jasmonate_Hydroxylase-like"/>
</dbReference>
<proteinExistence type="predicted"/>
<dbReference type="Proteomes" id="UP000305067">
    <property type="component" value="Unassembled WGS sequence"/>
</dbReference>
<dbReference type="Gene3D" id="3.30.70.100">
    <property type="match status" value="1"/>
</dbReference>
<evidence type="ECO:0000313" key="1">
    <source>
        <dbReference type="EMBL" id="TFK96036.1"/>
    </source>
</evidence>
<name>A0A5C3Q3E3_9AGAR</name>
<evidence type="ECO:0008006" key="3">
    <source>
        <dbReference type="Google" id="ProtNLM"/>
    </source>
</evidence>
<keyword evidence="2" id="KW-1185">Reference proteome</keyword>
<evidence type="ECO:0000313" key="2">
    <source>
        <dbReference type="Proteomes" id="UP000305067"/>
    </source>
</evidence>
<organism evidence="1 2">
    <name type="scientific">Pterulicium gracile</name>
    <dbReference type="NCBI Taxonomy" id="1884261"/>
    <lineage>
        <taxon>Eukaryota</taxon>
        <taxon>Fungi</taxon>
        <taxon>Dikarya</taxon>
        <taxon>Basidiomycota</taxon>
        <taxon>Agaricomycotina</taxon>
        <taxon>Agaricomycetes</taxon>
        <taxon>Agaricomycetidae</taxon>
        <taxon>Agaricales</taxon>
        <taxon>Pleurotineae</taxon>
        <taxon>Pterulaceae</taxon>
        <taxon>Pterulicium</taxon>
    </lineage>
</organism>
<dbReference type="OrthoDB" id="10263341at2759"/>
<dbReference type="SUPFAM" id="SSF54909">
    <property type="entry name" value="Dimeric alpha+beta barrel"/>
    <property type="match status" value="1"/>
</dbReference>
<gene>
    <name evidence="1" type="ORF">BDV98DRAFT_343431</name>
</gene>